<dbReference type="SUPFAM" id="SSF103481">
    <property type="entry name" value="Multidrug resistance efflux transporter EmrE"/>
    <property type="match status" value="2"/>
</dbReference>
<evidence type="ECO:0000256" key="4">
    <source>
        <dbReference type="ARBA" id="ARBA00022989"/>
    </source>
</evidence>
<dbReference type="KEGG" id="sind:105172584"/>
<evidence type="ECO:0000259" key="8">
    <source>
        <dbReference type="Pfam" id="PF00892"/>
    </source>
</evidence>
<feature type="transmembrane region" description="Helical" evidence="7">
    <location>
        <begin position="319"/>
        <end position="339"/>
    </location>
</feature>
<feature type="domain" description="EamA" evidence="8">
    <location>
        <begin position="225"/>
        <end position="362"/>
    </location>
</feature>
<keyword evidence="5 7" id="KW-0472">Membrane</keyword>
<evidence type="ECO:0000256" key="2">
    <source>
        <dbReference type="ARBA" id="ARBA00007635"/>
    </source>
</evidence>
<feature type="transmembrane region" description="Helical" evidence="7">
    <location>
        <begin position="12"/>
        <end position="32"/>
    </location>
</feature>
<dbReference type="Pfam" id="PF00892">
    <property type="entry name" value="EamA"/>
    <property type="match status" value="2"/>
</dbReference>
<accession>A0A6I9TYC9</accession>
<evidence type="ECO:0000313" key="9">
    <source>
        <dbReference type="Proteomes" id="UP000504604"/>
    </source>
</evidence>
<feature type="region of interest" description="Disordered" evidence="6">
    <location>
        <begin position="425"/>
        <end position="445"/>
    </location>
</feature>
<evidence type="ECO:0000313" key="10">
    <source>
        <dbReference type="RefSeq" id="XP_011092392.2"/>
    </source>
</evidence>
<dbReference type="GO" id="GO:0016020">
    <property type="term" value="C:membrane"/>
    <property type="evidence" value="ECO:0007669"/>
    <property type="project" value="UniProtKB-SubCell"/>
</dbReference>
<dbReference type="InterPro" id="IPR030184">
    <property type="entry name" value="WAT1-related"/>
</dbReference>
<feature type="transmembrane region" description="Helical" evidence="7">
    <location>
        <begin position="223"/>
        <end position="242"/>
    </location>
</feature>
<comment type="subcellular location">
    <subcellularLocation>
        <location evidence="1">Membrane</location>
        <topology evidence="1">Multi-pass membrane protein</topology>
    </subcellularLocation>
</comment>
<dbReference type="GO" id="GO:0022857">
    <property type="term" value="F:transmembrane transporter activity"/>
    <property type="evidence" value="ECO:0007669"/>
    <property type="project" value="InterPro"/>
</dbReference>
<evidence type="ECO:0000256" key="7">
    <source>
        <dbReference type="SAM" id="Phobius"/>
    </source>
</evidence>
<organism evidence="9 10">
    <name type="scientific">Sesamum indicum</name>
    <name type="common">Oriental sesame</name>
    <name type="synonym">Sesamum orientale</name>
    <dbReference type="NCBI Taxonomy" id="4182"/>
    <lineage>
        <taxon>Eukaryota</taxon>
        <taxon>Viridiplantae</taxon>
        <taxon>Streptophyta</taxon>
        <taxon>Embryophyta</taxon>
        <taxon>Tracheophyta</taxon>
        <taxon>Spermatophyta</taxon>
        <taxon>Magnoliopsida</taxon>
        <taxon>eudicotyledons</taxon>
        <taxon>Gunneridae</taxon>
        <taxon>Pentapetalae</taxon>
        <taxon>asterids</taxon>
        <taxon>lamiids</taxon>
        <taxon>Lamiales</taxon>
        <taxon>Pedaliaceae</taxon>
        <taxon>Sesamum</taxon>
    </lineage>
</organism>
<dbReference type="InParanoid" id="A0A6I9TYC9"/>
<evidence type="ECO:0000256" key="1">
    <source>
        <dbReference type="ARBA" id="ARBA00004141"/>
    </source>
</evidence>
<reference evidence="10" key="1">
    <citation type="submission" date="2025-08" db="UniProtKB">
        <authorList>
            <consortium name="RefSeq"/>
        </authorList>
    </citation>
    <scope>IDENTIFICATION</scope>
</reference>
<feature type="transmembrane region" description="Helical" evidence="7">
    <location>
        <begin position="169"/>
        <end position="187"/>
    </location>
</feature>
<keyword evidence="3 7" id="KW-0812">Transmembrane</keyword>
<feature type="transmembrane region" description="Helical" evidence="7">
    <location>
        <begin position="345"/>
        <end position="364"/>
    </location>
</feature>
<feature type="transmembrane region" description="Helical" evidence="7">
    <location>
        <begin position="44"/>
        <end position="64"/>
    </location>
</feature>
<keyword evidence="9" id="KW-1185">Reference proteome</keyword>
<gene>
    <name evidence="10" type="primary">LOC105172584</name>
</gene>
<feature type="transmembrane region" description="Helical" evidence="7">
    <location>
        <begin position="254"/>
        <end position="273"/>
    </location>
</feature>
<name>A0A6I9TYC9_SESIN</name>
<dbReference type="InterPro" id="IPR037185">
    <property type="entry name" value="EmrE-like"/>
</dbReference>
<evidence type="ECO:0000256" key="5">
    <source>
        <dbReference type="ARBA" id="ARBA00023136"/>
    </source>
</evidence>
<dbReference type="AlphaFoldDB" id="A0A6I9TYC9"/>
<dbReference type="PANTHER" id="PTHR31218">
    <property type="entry name" value="WAT1-RELATED PROTEIN"/>
    <property type="match status" value="1"/>
</dbReference>
<dbReference type="GeneID" id="105172584"/>
<feature type="transmembrane region" description="Helical" evidence="7">
    <location>
        <begin position="76"/>
        <end position="94"/>
    </location>
</feature>
<feature type="domain" description="EamA" evidence="8">
    <location>
        <begin position="46"/>
        <end position="185"/>
    </location>
</feature>
<comment type="similarity">
    <text evidence="2">Belongs to the drug/metabolite transporter (DMT) superfamily. Plant drug/metabolite exporter (P-DME) (TC 2.A.7.4) family.</text>
</comment>
<evidence type="ECO:0000256" key="6">
    <source>
        <dbReference type="SAM" id="MobiDB-lite"/>
    </source>
</evidence>
<dbReference type="RefSeq" id="XP_011092392.2">
    <property type="nucleotide sequence ID" value="XM_011094090.2"/>
</dbReference>
<dbReference type="InterPro" id="IPR000620">
    <property type="entry name" value="EamA_dom"/>
</dbReference>
<feature type="transmembrane region" description="Helical" evidence="7">
    <location>
        <begin position="137"/>
        <end position="157"/>
    </location>
</feature>
<keyword evidence="4 7" id="KW-1133">Transmembrane helix</keyword>
<feature type="transmembrane region" description="Helical" evidence="7">
    <location>
        <begin position="293"/>
        <end position="312"/>
    </location>
</feature>
<evidence type="ECO:0000256" key="3">
    <source>
        <dbReference type="ARBA" id="ARBA00022692"/>
    </source>
</evidence>
<sequence>MHFHTPNHYIYLSRLILITLISTTTYTFKGSMEKVCDVVQGLKPTILMVCVQIVFAAVSVFYKLAANDGMSLQVLIAYRFMFAAATVLPLALIIDRKNRPKLTWKIAFQAFVSALFGGSVAQNLFAQSLVLTSATFAAAMTNLVPAVTFILAIFFGMERVGLKTRAGKAKVTGTFMCIGGAMLLTFYKGYEVNIWSTHFDLLYRSQQPGGHVAVAHHKPVSKIVGPLLALACCFSSSLSLIIQAKMSETYPCHYSSTALISVMGSVQAVVFALCTVRDWSQWKLGWNIRLLSVSYMGIVASGLMWAFIMSCVRMRGPLFVSVFNPLLLVIVALAGSLLLNEKLHLGSVLGAAIIICGLYSVLWGKSKEMKKITRLVPSKSFTEATHHEVEETARESFKGFNHANNVVAVAPNFLPESEILEVFDEDEDDEDLEAAPKISNPQTKP</sequence>
<dbReference type="Proteomes" id="UP000504604">
    <property type="component" value="Linkage group LG10"/>
</dbReference>
<feature type="transmembrane region" description="Helical" evidence="7">
    <location>
        <begin position="106"/>
        <end position="125"/>
    </location>
</feature>
<dbReference type="OrthoDB" id="1728340at2759"/>
<protein>
    <submittedName>
        <fullName evidence="10">WAT1-related protein At1g25270-like</fullName>
    </submittedName>
</protein>
<proteinExistence type="inferred from homology"/>